<dbReference type="AlphaFoldDB" id="A0A9W9YUU9"/>
<evidence type="ECO:0000313" key="3">
    <source>
        <dbReference type="EMBL" id="KAJ7369771.1"/>
    </source>
</evidence>
<dbReference type="OrthoDB" id="289038at2759"/>
<dbReference type="GO" id="GO:0004843">
    <property type="term" value="F:cysteine-type deubiquitinase activity"/>
    <property type="evidence" value="ECO:0007669"/>
    <property type="project" value="UniProtKB-EC"/>
</dbReference>
<dbReference type="EC" id="3.4.19.12" evidence="3"/>
<dbReference type="Proteomes" id="UP001163046">
    <property type="component" value="Unassembled WGS sequence"/>
</dbReference>
<reference evidence="3" key="1">
    <citation type="submission" date="2023-01" db="EMBL/GenBank/DDBJ databases">
        <title>Genome assembly of the deep-sea coral Lophelia pertusa.</title>
        <authorList>
            <person name="Herrera S."/>
            <person name="Cordes E."/>
        </authorList>
    </citation>
    <scope>NUCLEOTIDE SEQUENCE</scope>
    <source>
        <strain evidence="3">USNM1676648</strain>
        <tissue evidence="3">Polyp</tissue>
    </source>
</reference>
<feature type="region of interest" description="Disordered" evidence="1">
    <location>
        <begin position="194"/>
        <end position="215"/>
    </location>
</feature>
<feature type="compositionally biased region" description="Basic and acidic residues" evidence="1">
    <location>
        <begin position="438"/>
        <end position="453"/>
    </location>
</feature>
<protein>
    <submittedName>
        <fullName evidence="3">Peptidase C19</fullName>
        <ecNumber evidence="3">3.4.19.12</ecNumber>
    </submittedName>
</protein>
<organism evidence="3 4">
    <name type="scientific">Desmophyllum pertusum</name>
    <dbReference type="NCBI Taxonomy" id="174260"/>
    <lineage>
        <taxon>Eukaryota</taxon>
        <taxon>Metazoa</taxon>
        <taxon>Cnidaria</taxon>
        <taxon>Anthozoa</taxon>
        <taxon>Hexacorallia</taxon>
        <taxon>Scleractinia</taxon>
        <taxon>Caryophylliina</taxon>
        <taxon>Caryophylliidae</taxon>
        <taxon>Desmophyllum</taxon>
    </lineage>
</organism>
<feature type="domain" description="Ubiquitin carboxyl-terminal hydrolase 40 ubiquitin-like" evidence="2">
    <location>
        <begin position="75"/>
        <end position="159"/>
    </location>
</feature>
<dbReference type="EMBL" id="MU826886">
    <property type="protein sequence ID" value="KAJ7369771.1"/>
    <property type="molecule type" value="Genomic_DNA"/>
</dbReference>
<dbReference type="Pfam" id="PF25822">
    <property type="entry name" value="UBL_USP40"/>
    <property type="match status" value="1"/>
</dbReference>
<keyword evidence="3" id="KW-0378">Hydrolase</keyword>
<evidence type="ECO:0000256" key="1">
    <source>
        <dbReference type="SAM" id="MobiDB-lite"/>
    </source>
</evidence>
<feature type="region of interest" description="Disordered" evidence="1">
    <location>
        <begin position="405"/>
        <end position="453"/>
    </location>
</feature>
<comment type="caution">
    <text evidence="3">The sequence shown here is derived from an EMBL/GenBank/DDBJ whole genome shotgun (WGS) entry which is preliminary data.</text>
</comment>
<keyword evidence="4" id="KW-1185">Reference proteome</keyword>
<feature type="compositionally biased region" description="Basic and acidic residues" evidence="1">
    <location>
        <begin position="416"/>
        <end position="429"/>
    </location>
</feature>
<evidence type="ECO:0000313" key="4">
    <source>
        <dbReference type="Proteomes" id="UP001163046"/>
    </source>
</evidence>
<evidence type="ECO:0000259" key="2">
    <source>
        <dbReference type="Pfam" id="PF25822"/>
    </source>
</evidence>
<dbReference type="InterPro" id="IPR057763">
    <property type="entry name" value="UBL_USP40"/>
</dbReference>
<proteinExistence type="predicted"/>
<name>A0A9W9YUU9_9CNID</name>
<gene>
    <name evidence="3" type="primary">usp40_2</name>
    <name evidence="3" type="ORF">OS493_036414</name>
</gene>
<accession>A0A9W9YUU9</accession>
<sequence>MFVFQNIGELKAKALAHADCHIIPEIVCRLRVEDDYQGLSPPLYEHEIVSESWLKQGQRLVLEQGAPLLQGEIVIRYYIISTTHTRQETEQIVEKKCTVQECLKFLMENSKLEGMTWHLRKTNWIGEPTDALDNEDETLENENIKNGDTLIVEEGRLPPKGFIRLSLWQTEANKQSSEGVLTWITSGIQGLLGSSSAETSEKTDNPEDSDSLEPVGDVEISQEASLYDLKLQISLLPQLADHVIPTPGFLRLQEVVNNQLTRVLRGMKRTVRQLKLISSTQLSVCVLRQEEELSPSAILLKLKRRIPGERSYYAEQEVIFEPSEGASPVSLRQFVAKVCEIPHDQLNVAKYFRAKCDWLVIKDAPKSQGKHKGGKKKIKINLRQSPFHLQDGDIIGVKDCQFDAEDKDDFSTPADDEGKDKLQREEEEKKRRRKEKQARRPEVPLSIHVDDFR</sequence>